<keyword evidence="3" id="KW-0106">Calcium</keyword>
<feature type="domain" description="Pentraxin (PTX)" evidence="9">
    <location>
        <begin position="186"/>
        <end position="259"/>
    </location>
</feature>
<evidence type="ECO:0000256" key="3">
    <source>
        <dbReference type="ARBA" id="ARBA00022837"/>
    </source>
</evidence>
<dbReference type="InterPro" id="IPR013320">
    <property type="entry name" value="ConA-like_dom_sf"/>
</dbReference>
<dbReference type="Proteomes" id="UP001460270">
    <property type="component" value="Unassembled WGS sequence"/>
</dbReference>
<gene>
    <name evidence="10" type="ORF">WMY93_003155</name>
</gene>
<dbReference type="SUPFAM" id="SSF49899">
    <property type="entry name" value="Concanavalin A-like lectins/glucanases"/>
    <property type="match status" value="2"/>
</dbReference>
<evidence type="ECO:0000256" key="6">
    <source>
        <dbReference type="PROSITE-ProRule" id="PRU01172"/>
    </source>
</evidence>
<evidence type="ECO:0000256" key="1">
    <source>
        <dbReference type="ARBA" id="ARBA00001913"/>
    </source>
</evidence>
<protein>
    <recommendedName>
        <fullName evidence="9">Pentraxin (PTX) domain-containing protein</fullName>
    </recommendedName>
</protein>
<dbReference type="InterPro" id="IPR051360">
    <property type="entry name" value="Neuronal_Pentraxin_Related"/>
</dbReference>
<comment type="caution">
    <text evidence="10">The sequence shown here is derived from an EMBL/GenBank/DDBJ whole genome shotgun (WGS) entry which is preliminary data.</text>
</comment>
<proteinExistence type="predicted"/>
<dbReference type="SMART" id="SM00159">
    <property type="entry name" value="PTX"/>
    <property type="match status" value="1"/>
</dbReference>
<keyword evidence="5" id="KW-0325">Glycoprotein</keyword>
<sequence>MSGFAKTPRGGERRRQRAVRHWSISSQPDGCLDQCEPAGGAEECCPGAVPSLSHSAAGDMSWGVEDLEGELQKKLDLLDKERKALRLETHKHRQEIDQGITKLHHRLSGLEEGIPAFPEGFRLSFPTRTNYMYAVVNQHIPKLHAFTICMWLRPADRGIGTPLSYAVPDQPNEVVLLQGLRTPIELLINDKDTVGGGFDSTQALVGELSQVGVWDRVLSANQVSSLSRCSRITQGGVVQWTESKIQVHGGATKDPGEPCSKHNKSSQ</sequence>
<evidence type="ECO:0000256" key="8">
    <source>
        <dbReference type="SAM" id="MobiDB-lite"/>
    </source>
</evidence>
<evidence type="ECO:0000256" key="7">
    <source>
        <dbReference type="SAM" id="Coils"/>
    </source>
</evidence>
<evidence type="ECO:0000256" key="4">
    <source>
        <dbReference type="ARBA" id="ARBA00023157"/>
    </source>
</evidence>
<keyword evidence="2" id="KW-0479">Metal-binding</keyword>
<dbReference type="AlphaFoldDB" id="A0AAW0PYP6"/>
<evidence type="ECO:0000313" key="11">
    <source>
        <dbReference type="Proteomes" id="UP001460270"/>
    </source>
</evidence>
<feature type="region of interest" description="Disordered" evidence="8">
    <location>
        <begin position="1"/>
        <end position="23"/>
    </location>
</feature>
<dbReference type="PANTHER" id="PTHR19277:SF162">
    <property type="entry name" value="NEURONAL PENTRAXIN RECEPTOR"/>
    <property type="match status" value="1"/>
</dbReference>
<keyword evidence="7" id="KW-0175">Coiled coil</keyword>
<name>A0AAW0PYP6_9GOBI</name>
<dbReference type="Pfam" id="PF00354">
    <property type="entry name" value="Pentaxin"/>
    <property type="match status" value="1"/>
</dbReference>
<dbReference type="InterPro" id="IPR001759">
    <property type="entry name" value="PTX_dom"/>
</dbReference>
<dbReference type="PROSITE" id="PS51828">
    <property type="entry name" value="PTX_2"/>
    <property type="match status" value="1"/>
</dbReference>
<evidence type="ECO:0000256" key="2">
    <source>
        <dbReference type="ARBA" id="ARBA00022723"/>
    </source>
</evidence>
<comment type="cofactor">
    <cofactor evidence="1">
        <name>Ca(2+)</name>
        <dbReference type="ChEBI" id="CHEBI:29108"/>
    </cofactor>
</comment>
<feature type="coiled-coil region" evidence="7">
    <location>
        <begin position="64"/>
        <end position="95"/>
    </location>
</feature>
<evidence type="ECO:0000313" key="10">
    <source>
        <dbReference type="EMBL" id="KAK7939829.1"/>
    </source>
</evidence>
<evidence type="ECO:0000256" key="5">
    <source>
        <dbReference type="ARBA" id="ARBA00023180"/>
    </source>
</evidence>
<organism evidence="10 11">
    <name type="scientific">Mugilogobius chulae</name>
    <name type="common">yellowstripe goby</name>
    <dbReference type="NCBI Taxonomy" id="88201"/>
    <lineage>
        <taxon>Eukaryota</taxon>
        <taxon>Metazoa</taxon>
        <taxon>Chordata</taxon>
        <taxon>Craniata</taxon>
        <taxon>Vertebrata</taxon>
        <taxon>Euteleostomi</taxon>
        <taxon>Actinopterygii</taxon>
        <taxon>Neopterygii</taxon>
        <taxon>Teleostei</taxon>
        <taxon>Neoteleostei</taxon>
        <taxon>Acanthomorphata</taxon>
        <taxon>Gobiaria</taxon>
        <taxon>Gobiiformes</taxon>
        <taxon>Gobioidei</taxon>
        <taxon>Gobiidae</taxon>
        <taxon>Gobionellinae</taxon>
        <taxon>Mugilogobius</taxon>
    </lineage>
</organism>
<dbReference type="GO" id="GO:0046872">
    <property type="term" value="F:metal ion binding"/>
    <property type="evidence" value="ECO:0007669"/>
    <property type="project" value="UniProtKB-KW"/>
</dbReference>
<feature type="region of interest" description="Disordered" evidence="8">
    <location>
        <begin position="247"/>
        <end position="267"/>
    </location>
</feature>
<accession>A0AAW0PYP6</accession>
<comment type="caution">
    <text evidence="6">Lacks conserved residue(s) required for the propagation of feature annotation.</text>
</comment>
<reference evidence="11" key="1">
    <citation type="submission" date="2024-04" db="EMBL/GenBank/DDBJ databases">
        <title>Salinicola lusitanus LLJ914,a marine bacterium isolated from the Okinawa Trough.</title>
        <authorList>
            <person name="Li J."/>
        </authorList>
    </citation>
    <scope>NUCLEOTIDE SEQUENCE [LARGE SCALE GENOMIC DNA]</scope>
</reference>
<evidence type="ECO:0000259" key="9">
    <source>
        <dbReference type="PROSITE" id="PS51828"/>
    </source>
</evidence>
<keyword evidence="11" id="KW-1185">Reference proteome</keyword>
<keyword evidence="4" id="KW-1015">Disulfide bond</keyword>
<dbReference type="Gene3D" id="2.60.120.200">
    <property type="match status" value="2"/>
</dbReference>
<dbReference type="EMBL" id="JBBPFD010000002">
    <property type="protein sequence ID" value="KAK7939829.1"/>
    <property type="molecule type" value="Genomic_DNA"/>
</dbReference>
<dbReference type="PANTHER" id="PTHR19277">
    <property type="entry name" value="PENTRAXIN"/>
    <property type="match status" value="1"/>
</dbReference>